<keyword evidence="3" id="KW-1185">Reference proteome</keyword>
<evidence type="ECO:0000256" key="1">
    <source>
        <dbReference type="SAM" id="SignalP"/>
    </source>
</evidence>
<dbReference type="EMBL" id="CP020083">
    <property type="protein sequence ID" value="ASR51939.1"/>
    <property type="molecule type" value="Genomic_DNA"/>
</dbReference>
<dbReference type="RefSeq" id="WP_117352403.1">
    <property type="nucleotide sequence ID" value="NZ_CP020083.1"/>
</dbReference>
<protein>
    <submittedName>
        <fullName evidence="2">Twin-arginine translocation pathway signal protein</fullName>
    </submittedName>
</protein>
<name>A0ABN5B869_9SPHN</name>
<gene>
    <name evidence="2" type="ORF">B5J99_11110</name>
</gene>
<dbReference type="GeneID" id="303486119"/>
<organism evidence="2 3">
    <name type="scientific">Blastomonas fulva</name>
    <dbReference type="NCBI Taxonomy" id="1550728"/>
    <lineage>
        <taxon>Bacteria</taxon>
        <taxon>Pseudomonadati</taxon>
        <taxon>Pseudomonadota</taxon>
        <taxon>Alphaproteobacteria</taxon>
        <taxon>Sphingomonadales</taxon>
        <taxon>Sphingomonadaceae</taxon>
        <taxon>Blastomonas</taxon>
    </lineage>
</organism>
<evidence type="ECO:0000313" key="2">
    <source>
        <dbReference type="EMBL" id="ASR51939.1"/>
    </source>
</evidence>
<accession>A0ABN5B869</accession>
<dbReference type="Proteomes" id="UP000258016">
    <property type="component" value="Chromosome"/>
</dbReference>
<feature type="chain" id="PRO_5045356030" evidence="1">
    <location>
        <begin position="27"/>
        <end position="203"/>
    </location>
</feature>
<feature type="signal peptide" evidence="1">
    <location>
        <begin position="1"/>
        <end position="26"/>
    </location>
</feature>
<evidence type="ECO:0000313" key="3">
    <source>
        <dbReference type="Proteomes" id="UP000258016"/>
    </source>
</evidence>
<reference evidence="2 3" key="1">
    <citation type="submission" date="2017-03" db="EMBL/GenBank/DDBJ databases">
        <title>Complete genome sequence of Blastomonas fulva degrading microcsystin LR.</title>
        <authorList>
            <person name="Lee H.-g."/>
            <person name="Jin L."/>
            <person name="oh H.-M."/>
        </authorList>
    </citation>
    <scope>NUCLEOTIDE SEQUENCE [LARGE SCALE GENOMIC DNA]</scope>
    <source>
        <strain evidence="2 3">T2</strain>
    </source>
</reference>
<keyword evidence="1" id="KW-0732">Signal</keyword>
<proteinExistence type="predicted"/>
<sequence length="203" mass="22058">MGRSKRSAAIAAMAMVTMVPAYPALAETASQDAAVPAASPAPFVAADFQVPTLVEAPGFKVVPLGPELVDIDFAAYMSSIEHLQTTFTRSTSWPHANVSAADAMKDMQTEQARFATRESFAYAVLTPDGKRERGCVYVYPSEVPGYDAVVTMWVTKAEFDAGFDAELYAWATEWVAKEWPFAKVAYPGRSIDWATWDAKVAAK</sequence>